<dbReference type="NCBIfam" id="TIGR00756">
    <property type="entry name" value="PPR"/>
    <property type="match status" value="9"/>
</dbReference>
<protein>
    <recommendedName>
        <fullName evidence="3">DED domain-containing protein</fullName>
    </recommendedName>
</protein>
<dbReference type="Gene3D" id="1.25.40.10">
    <property type="entry name" value="Tetratricopeptide repeat domain"/>
    <property type="match status" value="4"/>
</dbReference>
<dbReference type="InterPro" id="IPR011990">
    <property type="entry name" value="TPR-like_helical_dom_sf"/>
</dbReference>
<dbReference type="PANTHER" id="PTHR47933:SF70">
    <property type="entry name" value="PROTON GRADIENT REGULATION3-LIKE PROTEIN"/>
    <property type="match status" value="1"/>
</dbReference>
<organism evidence="4 5">
    <name type="scientific">Coptis chinensis</name>
    <dbReference type="NCBI Taxonomy" id="261450"/>
    <lineage>
        <taxon>Eukaryota</taxon>
        <taxon>Viridiplantae</taxon>
        <taxon>Streptophyta</taxon>
        <taxon>Embryophyta</taxon>
        <taxon>Tracheophyta</taxon>
        <taxon>Spermatophyta</taxon>
        <taxon>Magnoliopsida</taxon>
        <taxon>Ranunculales</taxon>
        <taxon>Ranunculaceae</taxon>
        <taxon>Coptidoideae</taxon>
        <taxon>Coptis</taxon>
    </lineage>
</organism>
<evidence type="ECO:0000259" key="3">
    <source>
        <dbReference type="PROSITE" id="PS50168"/>
    </source>
</evidence>
<evidence type="ECO:0000313" key="5">
    <source>
        <dbReference type="Proteomes" id="UP000631114"/>
    </source>
</evidence>
<dbReference type="AlphaFoldDB" id="A0A835LFF8"/>
<feature type="repeat" description="PPR" evidence="2">
    <location>
        <begin position="249"/>
        <end position="283"/>
    </location>
</feature>
<feature type="repeat" description="PPR" evidence="2">
    <location>
        <begin position="351"/>
        <end position="385"/>
    </location>
</feature>
<dbReference type="PROSITE" id="PS50168">
    <property type="entry name" value="DED"/>
    <property type="match status" value="1"/>
</dbReference>
<dbReference type="Proteomes" id="UP000631114">
    <property type="component" value="Unassembled WGS sequence"/>
</dbReference>
<dbReference type="OrthoDB" id="185373at2759"/>
<reference evidence="4 5" key="1">
    <citation type="submission" date="2020-10" db="EMBL/GenBank/DDBJ databases">
        <title>The Coptis chinensis genome and diversification of protoberbering-type alkaloids.</title>
        <authorList>
            <person name="Wang B."/>
            <person name="Shu S."/>
            <person name="Song C."/>
            <person name="Liu Y."/>
        </authorList>
    </citation>
    <scope>NUCLEOTIDE SEQUENCE [LARGE SCALE GENOMIC DNA]</scope>
    <source>
        <strain evidence="4">HL-2020</strain>
        <tissue evidence="4">Leaf</tissue>
    </source>
</reference>
<feature type="repeat" description="PPR" evidence="2">
    <location>
        <begin position="145"/>
        <end position="179"/>
    </location>
</feature>
<evidence type="ECO:0000313" key="4">
    <source>
        <dbReference type="EMBL" id="KAF9589884.1"/>
    </source>
</evidence>
<dbReference type="Pfam" id="PF13041">
    <property type="entry name" value="PPR_2"/>
    <property type="match status" value="5"/>
</dbReference>
<dbReference type="Pfam" id="PF01535">
    <property type="entry name" value="PPR"/>
    <property type="match status" value="1"/>
</dbReference>
<comment type="caution">
    <text evidence="4">The sequence shown here is derived from an EMBL/GenBank/DDBJ whole genome shotgun (WGS) entry which is preliminary data.</text>
</comment>
<dbReference type="InterPro" id="IPR051240">
    <property type="entry name" value="Mito_RNA-Proc/Resp"/>
</dbReference>
<feature type="repeat" description="PPR" evidence="2">
    <location>
        <begin position="75"/>
        <end position="109"/>
    </location>
</feature>
<feature type="repeat" description="PPR" evidence="2">
    <location>
        <begin position="386"/>
        <end position="420"/>
    </location>
</feature>
<feature type="repeat" description="PPR" evidence="2">
    <location>
        <begin position="110"/>
        <end position="144"/>
    </location>
</feature>
<dbReference type="EMBL" id="JADFTS010000009">
    <property type="protein sequence ID" value="KAF9589884.1"/>
    <property type="molecule type" value="Genomic_DNA"/>
</dbReference>
<dbReference type="InterPro" id="IPR001875">
    <property type="entry name" value="DED_dom"/>
</dbReference>
<feature type="repeat" description="PPR" evidence="2">
    <location>
        <begin position="40"/>
        <end position="74"/>
    </location>
</feature>
<feature type="repeat" description="PPR" evidence="2">
    <location>
        <begin position="180"/>
        <end position="214"/>
    </location>
</feature>
<evidence type="ECO:0000256" key="2">
    <source>
        <dbReference type="PROSITE-ProRule" id="PRU00708"/>
    </source>
</evidence>
<keyword evidence="1" id="KW-0677">Repeat</keyword>
<gene>
    <name evidence="4" type="ORF">IFM89_029247</name>
</gene>
<sequence length="503" mass="56964">MCSYGYVPNTYVRNVVLDVIFKIGKVDIAFQFFRDTEGKNFLTYNTALCHLCKLRNVLGVCDVFRGMLREGFRPDFGTFYVVLDCLCKAGRLEESLQVLGVMISLGFSLTVNVWSMLIDGFCKVGKLSVASHLLEKMVESGNSPNVVTYTSLFEGFMRCEMFNSAISIVNTMESEGFSDDIFFCNVCIDCLSKLGRYTDAVDFFFSLLERNIQPDSYTFSSVLSILHVSQRIELLPRLIKEVSKYAASDVVVYNCLLSCVSKSRFSSHVVDIFNDMLYRGITPDWYSYIGLLRGLCRGGKLEKAIRVFVTNDLSHDVHVLTLMIAELIRLGRLDTAIRIFSKAVEEKFPLDVVSYTVVICGLVKVGSLREAFRLYCHMKERSILPNTYTYNAMLLGLCKSREEKLIELLVTEMVDAGIEWNCFTYNIIIRFLLKTRRFRAASILYEEMPSVYKASSTLSVEHFAQAGELSDDCNSILEVYSVDLQFKTNKCSNDLPDVATSLA</sequence>
<evidence type="ECO:0000256" key="1">
    <source>
        <dbReference type="ARBA" id="ARBA00022737"/>
    </source>
</evidence>
<accession>A0A835LFF8</accession>
<dbReference type="GO" id="GO:0003729">
    <property type="term" value="F:mRNA binding"/>
    <property type="evidence" value="ECO:0007669"/>
    <property type="project" value="TreeGrafter"/>
</dbReference>
<feature type="domain" description="DED" evidence="3">
    <location>
        <begin position="160"/>
        <end position="240"/>
    </location>
</feature>
<keyword evidence="5" id="KW-1185">Reference proteome</keyword>
<name>A0A835LFF8_9MAGN</name>
<proteinExistence type="predicted"/>
<dbReference type="PROSITE" id="PS51375">
    <property type="entry name" value="PPR"/>
    <property type="match status" value="8"/>
</dbReference>
<dbReference type="PANTHER" id="PTHR47933">
    <property type="entry name" value="PENTATRICOPEPTIDE REPEAT-CONTAINING PROTEIN 1, MITOCHONDRIAL"/>
    <property type="match status" value="1"/>
</dbReference>
<dbReference type="InterPro" id="IPR002885">
    <property type="entry name" value="PPR_rpt"/>
</dbReference>